<gene>
    <name evidence="1" type="ORF">MYMAC_000652</name>
</gene>
<evidence type="ECO:0000313" key="1">
    <source>
        <dbReference type="EMBL" id="ATB45068.1"/>
    </source>
</evidence>
<name>A0A250JN30_9BACT</name>
<dbReference type="EMBL" id="CP022203">
    <property type="protein sequence ID" value="ATB45068.1"/>
    <property type="molecule type" value="Genomic_DNA"/>
</dbReference>
<reference evidence="1 2" key="1">
    <citation type="submission" date="2017-06" db="EMBL/GenBank/DDBJ databases">
        <title>Sequencing and comparative analysis of myxobacterial genomes.</title>
        <authorList>
            <person name="Rupp O."/>
            <person name="Goesmann A."/>
            <person name="Sogaard-Andersen L."/>
        </authorList>
    </citation>
    <scope>NUCLEOTIDE SEQUENCE [LARGE SCALE GENOMIC DNA]</scope>
    <source>
        <strain evidence="1 2">DSM 14697</strain>
    </source>
</reference>
<keyword evidence="2" id="KW-1185">Reference proteome</keyword>
<evidence type="ECO:0000313" key="2">
    <source>
        <dbReference type="Proteomes" id="UP000217343"/>
    </source>
</evidence>
<accession>A0A250JN30</accession>
<dbReference type="AlphaFoldDB" id="A0A250JN30"/>
<sequence length="401" mass="46492">MALDILQEKGVPLDKQVYTWKDLVQRPFSKLDDDAFTRVCVIYMNGIMADALRTKHAFARMNRELREPLAVIRRLEQYEQTLINWLTPADQSPLETTLGFEQVAIEVTASVALREPDPYLAQTYRFGLLEDFDHLYRYSALYDRIEGKDPNNITQSYTDIIPGRPTSVEHRHPLDDLRRPYDKATAHPLTKLHAMSITAAENQTHDYYMTVGPFFSDPVARQLYAEIASIEEQHTSMYESLLDPGESMLEKWLMHEACEVYNFYSCVAFEKNPRIKALWQRMLDYELGQLHYVKEIFQRVEKRDAAEVLPSSLPEPIGFKEHRDFVRKTLNQEEDMASNGQDYVRMAELPRDHRSFVWRDQLNSDGSPSETVAAGYKWIPGTELAARTPRMGSTFEGKKVH</sequence>
<dbReference type="OrthoDB" id="1836949at2"/>
<protein>
    <recommendedName>
        <fullName evidence="3">Ferritin</fullName>
    </recommendedName>
</protein>
<dbReference type="RefSeq" id="WP_013936213.1">
    <property type="nucleotide sequence ID" value="NZ_CP022203.1"/>
</dbReference>
<proteinExistence type="predicted"/>
<organism evidence="1 2">
    <name type="scientific">Corallococcus macrosporus DSM 14697</name>
    <dbReference type="NCBI Taxonomy" id="1189310"/>
    <lineage>
        <taxon>Bacteria</taxon>
        <taxon>Pseudomonadati</taxon>
        <taxon>Myxococcota</taxon>
        <taxon>Myxococcia</taxon>
        <taxon>Myxococcales</taxon>
        <taxon>Cystobacterineae</taxon>
        <taxon>Myxococcaceae</taxon>
        <taxon>Corallococcus</taxon>
    </lineage>
</organism>
<dbReference type="InterPro" id="IPR009078">
    <property type="entry name" value="Ferritin-like_SF"/>
</dbReference>
<dbReference type="KEGG" id="mmas:MYMAC_000652"/>
<dbReference type="SUPFAM" id="SSF47240">
    <property type="entry name" value="Ferritin-like"/>
    <property type="match status" value="1"/>
</dbReference>
<evidence type="ECO:0008006" key="3">
    <source>
        <dbReference type="Google" id="ProtNLM"/>
    </source>
</evidence>
<dbReference type="Proteomes" id="UP000217343">
    <property type="component" value="Chromosome"/>
</dbReference>